<feature type="binding site" evidence="2">
    <location>
        <begin position="156"/>
        <end position="160"/>
    </location>
    <ligand>
        <name>ATP</name>
        <dbReference type="ChEBI" id="CHEBI:30616"/>
    </ligand>
</feature>
<evidence type="ECO:0000313" key="5">
    <source>
        <dbReference type="EMBL" id="TQM65852.1"/>
    </source>
</evidence>
<dbReference type="AlphaFoldDB" id="A0A543I5H8"/>
<evidence type="ECO:0000256" key="3">
    <source>
        <dbReference type="PIRSR" id="PIRSR640198-3"/>
    </source>
</evidence>
<dbReference type="PANTHER" id="PTHR13504:SF38">
    <property type="entry name" value="FIDO DOMAIN-CONTAINING PROTEIN"/>
    <property type="match status" value="1"/>
</dbReference>
<dbReference type="SUPFAM" id="SSF140931">
    <property type="entry name" value="Fic-like"/>
    <property type="match status" value="1"/>
</dbReference>
<keyword evidence="6" id="KW-1185">Reference proteome</keyword>
<keyword evidence="2" id="KW-0067">ATP-binding</keyword>
<protein>
    <submittedName>
        <fullName evidence="5">Fic family protein</fullName>
    </submittedName>
</protein>
<dbReference type="PROSITE" id="PS51459">
    <property type="entry name" value="FIDO"/>
    <property type="match status" value="1"/>
</dbReference>
<dbReference type="RefSeq" id="WP_141915803.1">
    <property type="nucleotide sequence ID" value="NZ_BAAAYS010000001.1"/>
</dbReference>
<dbReference type="Proteomes" id="UP000318331">
    <property type="component" value="Unassembled WGS sequence"/>
</dbReference>
<evidence type="ECO:0000256" key="2">
    <source>
        <dbReference type="PIRSR" id="PIRSR640198-2"/>
    </source>
</evidence>
<dbReference type="OrthoDB" id="9813719at2"/>
<dbReference type="InterPro" id="IPR003812">
    <property type="entry name" value="Fido"/>
</dbReference>
<dbReference type="InterPro" id="IPR036597">
    <property type="entry name" value="Fido-like_dom_sf"/>
</dbReference>
<proteinExistence type="predicted"/>
<organism evidence="5 6">
    <name type="scientific">Klugiella xanthotipulae</name>
    <dbReference type="NCBI Taxonomy" id="244735"/>
    <lineage>
        <taxon>Bacteria</taxon>
        <taxon>Bacillati</taxon>
        <taxon>Actinomycetota</taxon>
        <taxon>Actinomycetes</taxon>
        <taxon>Micrococcales</taxon>
        <taxon>Microbacteriaceae</taxon>
        <taxon>Klugiella</taxon>
    </lineage>
</organism>
<dbReference type="GO" id="GO:0005524">
    <property type="term" value="F:ATP binding"/>
    <property type="evidence" value="ECO:0007669"/>
    <property type="project" value="UniProtKB-KW"/>
</dbReference>
<dbReference type="EMBL" id="VFPN01000001">
    <property type="protein sequence ID" value="TQM65852.1"/>
    <property type="molecule type" value="Genomic_DNA"/>
</dbReference>
<dbReference type="PANTHER" id="PTHR13504">
    <property type="entry name" value="FIDO DOMAIN-CONTAINING PROTEIN DDB_G0283145"/>
    <property type="match status" value="1"/>
</dbReference>
<accession>A0A543I5H8</accession>
<feature type="binding site" evidence="2">
    <location>
        <begin position="216"/>
        <end position="223"/>
    </location>
    <ligand>
        <name>ATP</name>
        <dbReference type="ChEBI" id="CHEBI:30616"/>
    </ligand>
</feature>
<evidence type="ECO:0000259" key="4">
    <source>
        <dbReference type="PROSITE" id="PS51459"/>
    </source>
</evidence>
<evidence type="ECO:0000313" key="6">
    <source>
        <dbReference type="Proteomes" id="UP000318331"/>
    </source>
</evidence>
<reference evidence="5 6" key="1">
    <citation type="submission" date="2019-06" db="EMBL/GenBank/DDBJ databases">
        <title>Sequencing the genomes of 1000 actinobacteria strains.</title>
        <authorList>
            <person name="Klenk H.-P."/>
        </authorList>
    </citation>
    <scope>NUCLEOTIDE SEQUENCE [LARGE SCALE GENOMIC DNA]</scope>
    <source>
        <strain evidence="5 6">DSM 18031</strain>
    </source>
</reference>
<comment type="caution">
    <text evidence="5">The sequence shown here is derived from an EMBL/GenBank/DDBJ whole genome shotgun (WGS) entry which is preliminary data.</text>
</comment>
<dbReference type="InterPro" id="IPR040198">
    <property type="entry name" value="Fido_containing"/>
</dbReference>
<evidence type="ECO:0000256" key="1">
    <source>
        <dbReference type="PIRSR" id="PIRSR640198-1"/>
    </source>
</evidence>
<keyword evidence="2" id="KW-0547">Nucleotide-binding</keyword>
<dbReference type="Pfam" id="PF02661">
    <property type="entry name" value="Fic"/>
    <property type="match status" value="1"/>
</dbReference>
<dbReference type="Gene3D" id="1.10.3290.10">
    <property type="entry name" value="Fido-like domain"/>
    <property type="match status" value="1"/>
</dbReference>
<sequence length="395" mass="44804">MPDQKTYQSSHPWIIFKLDLSNLHHKTWLLLGEAKSKCQHLAGAPLTPATARELHQVMLTKSIHGTASIEGNTLSEDEVRQRIDGDLELPQSREYLGTEIDNILSLCNEVMDDVIEGRDQSLSVSRIKHFNKTILKGLPLKPEVEPGKVRTHGVTVGIGHYRGAPAEDCEYLLEEMVAWLNKMRAPDENPELIFPLAVLKSIIAHVYLAWIHPFGDGNGRTARMIEFQLMTEAGVPSTAAHLLSNHYNRTRDAYLVVLDRTSRDPSYPVEDFIQYALQGLVDELQDQIKMIRAQQYEVTWINFVHDMYKDEDTPAKRRQMHLALDMPMGVSVPRGKIREVSPRITAEYAGRESKTVSRDLNELLGRELIVQTKDGFRANRGIIEAFLPIQKKAVE</sequence>
<gene>
    <name evidence="5" type="ORF">FB466_0666</name>
</gene>
<name>A0A543I5H8_9MICO</name>
<feature type="active site" evidence="1">
    <location>
        <position position="212"/>
    </location>
</feature>
<feature type="domain" description="Fido" evidence="4">
    <location>
        <begin position="122"/>
        <end position="278"/>
    </location>
</feature>
<feature type="site" description="Important for autoinhibition of adenylyltransferase activity" evidence="3">
    <location>
        <position position="70"/>
    </location>
</feature>